<dbReference type="InterPro" id="IPR007337">
    <property type="entry name" value="RelB/DinJ"/>
</dbReference>
<dbReference type="Pfam" id="PF04221">
    <property type="entry name" value="RelB"/>
    <property type="match status" value="1"/>
</dbReference>
<gene>
    <name evidence="1" type="ORF">Csp_E36340</name>
</gene>
<accession>C9Y6Q7</accession>
<evidence type="ECO:0000313" key="1">
    <source>
        <dbReference type="EMBL" id="CBA26546.1"/>
    </source>
</evidence>
<dbReference type="InterPro" id="IPR013321">
    <property type="entry name" value="Arc_rbn_hlx_hlx"/>
</dbReference>
<dbReference type="AlphaFoldDB" id="C9Y6Q7"/>
<proteinExistence type="predicted"/>
<dbReference type="Gene3D" id="1.10.1220.10">
    <property type="entry name" value="Met repressor-like"/>
    <property type="match status" value="1"/>
</dbReference>
<dbReference type="NCBIfam" id="TIGR02384">
    <property type="entry name" value="RelB_DinJ"/>
    <property type="match status" value="1"/>
</dbReference>
<reference evidence="1" key="1">
    <citation type="journal article" date="2010" name="Nature">
        <title>The Dynamic genome of Hydra.</title>
        <authorList>
            <person name="Chapman J.A."/>
            <person name="Kirkness E.F."/>
            <person name="Simakov O."/>
            <person name="Hampson S.E."/>
            <person name="Mitros T."/>
            <person name="Weinmaier T."/>
            <person name="Rattei T."/>
            <person name="Balasubramanian P.G."/>
            <person name="Borman J."/>
            <person name="Busam D."/>
            <person name="Disbennett K."/>
            <person name="Pfannkoch C."/>
            <person name="Sumin N."/>
            <person name="Sutton G."/>
            <person name="Viswanathan L."/>
            <person name="Walenz B."/>
            <person name="Goodstein D.M."/>
            <person name="Hellsten U."/>
            <person name="Kawashima T."/>
            <person name="Prochnik S.E."/>
            <person name="Putnam N.H."/>
            <person name="Shu S."/>
            <person name="Blumberg B."/>
            <person name="Dana C.E."/>
            <person name="Gee L."/>
            <person name="Kibler D.F."/>
            <person name="Law L."/>
            <person name="Lindgens D."/>
            <person name="Martinez D.E."/>
            <person name="Peng J."/>
            <person name="Wigge P.A."/>
            <person name="Bertulat B."/>
            <person name="Guder C."/>
            <person name="Nakamura Y."/>
            <person name="Ozbek S."/>
            <person name="Watanabe H."/>
            <person name="Khalturin K."/>
            <person name="Hemmrich G."/>
            <person name="Franke A."/>
            <person name="Augustin R."/>
            <person name="Fraune S."/>
            <person name="Hayakawa E."/>
            <person name="Hayakawa S."/>
            <person name="Hirose M."/>
            <person name="Hwang J."/>
            <person name="Ikeo K."/>
            <person name="Nishimiya-Fujisawa C."/>
            <person name="Ogura A."/>
            <person name="Takahashi T."/>
            <person name="Steinmetz P.R."/>
            <person name="Zhang X."/>
            <person name="Aufschnaiter R."/>
            <person name="Eder M.K."/>
            <person name="Gorny A.K."/>
            <person name="Salvenmoser W."/>
            <person name="Heimberg A.M."/>
            <person name="Wheeler B.M."/>
            <person name="Peterson K.J."/>
            <person name="Boettger A."/>
            <person name="Tischler P."/>
            <person name="Wolf A."/>
            <person name="Gojobori T."/>
            <person name="Remington K.A."/>
            <person name="Strausberg R.L."/>
            <person name="Venter J."/>
            <person name="Technau U."/>
            <person name="Hobmayer B."/>
            <person name="Bosch T.C."/>
            <person name="Holstein T.W."/>
            <person name="Fujisawa T."/>
            <person name="Bode H.R."/>
            <person name="David C.N."/>
            <person name="Rokhsar D.S."/>
            <person name="Steele R.E."/>
        </authorList>
    </citation>
    <scope>NUCLEOTIDE SEQUENCE</scope>
</reference>
<sequence>MDAVVKARVDSEDRDAAIAVLESLGLRLSDLIRMTIVQTAKLKTLPFKTQISKSNALAINEVNNGKAIRISRVVDIEIPSKKKERLLKEIA</sequence>
<evidence type="ECO:0008006" key="2">
    <source>
        <dbReference type="Google" id="ProtNLM"/>
    </source>
</evidence>
<name>C9Y6Q7_CURXX</name>
<organism evidence="1">
    <name type="scientific">Curvibacter symbiont subsp. Hydra magnipapillata</name>
    <dbReference type="NCBI Taxonomy" id="667019"/>
    <lineage>
        <taxon>Bacteria</taxon>
        <taxon>Pseudomonadati</taxon>
        <taxon>Pseudomonadota</taxon>
        <taxon>Betaproteobacteria</taxon>
        <taxon>Burkholderiales</taxon>
        <taxon>Comamonadaceae</taxon>
        <taxon>Curvibacter</taxon>
    </lineage>
</organism>
<dbReference type="GO" id="GO:0006355">
    <property type="term" value="P:regulation of DNA-templated transcription"/>
    <property type="evidence" value="ECO:0007669"/>
    <property type="project" value="InterPro"/>
</dbReference>
<protein>
    <recommendedName>
        <fullName evidence="2">DNA-damage-inducible protein J</fullName>
    </recommendedName>
</protein>
<dbReference type="EMBL" id="FN543101">
    <property type="protein sequence ID" value="CBA26546.1"/>
    <property type="molecule type" value="Genomic_DNA"/>
</dbReference>